<dbReference type="Proteomes" id="UP000193200">
    <property type="component" value="Unassembled WGS sequence"/>
</dbReference>
<protein>
    <submittedName>
        <fullName evidence="1">Uncharacterized protein</fullName>
    </submittedName>
</protein>
<dbReference type="AlphaFoldDB" id="A0A1Y5SUM8"/>
<dbReference type="EMBL" id="FWFR01000001">
    <property type="protein sequence ID" value="SLN48470.1"/>
    <property type="molecule type" value="Genomic_DNA"/>
</dbReference>
<dbReference type="OrthoDB" id="14198at2"/>
<keyword evidence="2" id="KW-1185">Reference proteome</keyword>
<evidence type="ECO:0000313" key="1">
    <source>
        <dbReference type="EMBL" id="SLN48470.1"/>
    </source>
</evidence>
<gene>
    <name evidence="1" type="ORF">OCH7691_02102</name>
</gene>
<proteinExistence type="predicted"/>
<name>A0A1Y5SUM8_9PROT</name>
<accession>A0A1Y5SUM8</accession>
<sequence>MGDQALEARLRHYLEGLAATRRTVTYGEAAMALALAPPHTIHRVATALEIMMAEDAAAGRPLLAALVTSKVRGDMPAPGFFAKAKKLGLHDGSDHGATAEIFVRMERERLWAAAGSGTSAG</sequence>
<dbReference type="RefSeq" id="WP_085883301.1">
    <property type="nucleotide sequence ID" value="NZ_FWFR01000001.1"/>
</dbReference>
<dbReference type="InParanoid" id="A0A1Y5SUM8"/>
<reference evidence="1 2" key="1">
    <citation type="submission" date="2017-03" db="EMBL/GenBank/DDBJ databases">
        <authorList>
            <person name="Afonso C.L."/>
            <person name="Miller P.J."/>
            <person name="Scott M.A."/>
            <person name="Spackman E."/>
            <person name="Goraichik I."/>
            <person name="Dimitrov K.M."/>
            <person name="Suarez D.L."/>
            <person name="Swayne D.E."/>
        </authorList>
    </citation>
    <scope>NUCLEOTIDE SEQUENCE [LARGE SCALE GENOMIC DNA]</scope>
    <source>
        <strain evidence="1 2">CECT 7691</strain>
    </source>
</reference>
<organism evidence="1 2">
    <name type="scientific">Oceanibacterium hippocampi</name>
    <dbReference type="NCBI Taxonomy" id="745714"/>
    <lineage>
        <taxon>Bacteria</taxon>
        <taxon>Pseudomonadati</taxon>
        <taxon>Pseudomonadota</taxon>
        <taxon>Alphaproteobacteria</taxon>
        <taxon>Sneathiellales</taxon>
        <taxon>Sneathiellaceae</taxon>
        <taxon>Oceanibacterium</taxon>
    </lineage>
</organism>
<evidence type="ECO:0000313" key="2">
    <source>
        <dbReference type="Proteomes" id="UP000193200"/>
    </source>
</evidence>